<organism evidence="1 2">
    <name type="scientific">Caenispirillum bisanense</name>
    <dbReference type="NCBI Taxonomy" id="414052"/>
    <lineage>
        <taxon>Bacteria</taxon>
        <taxon>Pseudomonadati</taxon>
        <taxon>Pseudomonadota</taxon>
        <taxon>Alphaproteobacteria</taxon>
        <taxon>Rhodospirillales</taxon>
        <taxon>Novispirillaceae</taxon>
        <taxon>Caenispirillum</taxon>
    </lineage>
</organism>
<evidence type="ECO:0000313" key="1">
    <source>
        <dbReference type="EMBL" id="SOD94055.1"/>
    </source>
</evidence>
<dbReference type="Proteomes" id="UP000219621">
    <property type="component" value="Unassembled WGS sequence"/>
</dbReference>
<dbReference type="RefSeq" id="WP_097278739.1">
    <property type="nucleotide sequence ID" value="NZ_OCNJ01000003.1"/>
</dbReference>
<dbReference type="EMBL" id="OCNJ01000003">
    <property type="protein sequence ID" value="SOD94055.1"/>
    <property type="molecule type" value="Genomic_DNA"/>
</dbReference>
<dbReference type="OrthoDB" id="8451542at2"/>
<accession>A0A286GEV0</accession>
<proteinExistence type="predicted"/>
<keyword evidence="2" id="KW-1185">Reference proteome</keyword>
<name>A0A286GEV0_9PROT</name>
<protein>
    <submittedName>
        <fullName evidence="1">Uncharacterized protein</fullName>
    </submittedName>
</protein>
<reference evidence="1 2" key="1">
    <citation type="submission" date="2017-09" db="EMBL/GenBank/DDBJ databases">
        <authorList>
            <person name="Ehlers B."/>
            <person name="Leendertz F.H."/>
        </authorList>
    </citation>
    <scope>NUCLEOTIDE SEQUENCE [LARGE SCALE GENOMIC DNA]</scope>
    <source>
        <strain evidence="1 2">USBA 140</strain>
    </source>
</reference>
<sequence>MATIANIAGDMLRGAANFFRAVGQDNPSLAEQMEQNAAAYEEVARLVENDPTAEINLPTEPQP</sequence>
<dbReference type="AlphaFoldDB" id="A0A286GEV0"/>
<evidence type="ECO:0000313" key="2">
    <source>
        <dbReference type="Proteomes" id="UP000219621"/>
    </source>
</evidence>
<gene>
    <name evidence="1" type="ORF">SAMN05421508_103333</name>
</gene>